<dbReference type="VEuPathDB" id="TriTrypDB:Lsey_0088_0070"/>
<dbReference type="Gene3D" id="2.115.10.20">
    <property type="entry name" value="Glycosyl hydrolase domain, family 43"/>
    <property type="match status" value="1"/>
</dbReference>
<dbReference type="OMA" id="HMASEVA"/>
<keyword evidence="2 5" id="KW-0378">Hydrolase</keyword>
<name>A0A0N0P6B7_LEPSE</name>
<gene>
    <name evidence="5" type="ORF">ABL78_3470</name>
</gene>
<protein>
    <submittedName>
        <fullName evidence="5">Beta-fructosidase-like protein invertase-like protein sucrose hydrolase-like protein</fullName>
    </submittedName>
</protein>
<keyword evidence="3" id="KW-0326">Glycosidase</keyword>
<evidence type="ECO:0000259" key="4">
    <source>
        <dbReference type="Pfam" id="PF00251"/>
    </source>
</evidence>
<evidence type="ECO:0000313" key="5">
    <source>
        <dbReference type="EMBL" id="KPI87439.1"/>
    </source>
</evidence>
<sequence>MHMASEVATATVDECSKQQQVQLTHADRVAQATHAQAKAWSVINRQWYPEYHMASYAGWMGVPGGLCYHKGVYHVFYQHNPYSANWNTMHWGHMTSEDLVHWQHMPVALAPGDPYDRDGCFSGSAVSYNEKLYLFYTGHSWLTEEEKIALYGSNHIGEDSSAFYQHQCLAV</sequence>
<dbReference type="AlphaFoldDB" id="A0A0N0P6B7"/>
<keyword evidence="6" id="KW-1185">Reference proteome</keyword>
<dbReference type="InterPro" id="IPR023296">
    <property type="entry name" value="Glyco_hydro_beta-prop_sf"/>
</dbReference>
<dbReference type="OrthoDB" id="202537at2759"/>
<feature type="non-terminal residue" evidence="5">
    <location>
        <position position="171"/>
    </location>
</feature>
<dbReference type="PANTHER" id="PTHR43101">
    <property type="entry name" value="BETA-FRUCTOSIDASE"/>
    <property type="match status" value="1"/>
</dbReference>
<dbReference type="SUPFAM" id="SSF75005">
    <property type="entry name" value="Arabinanase/levansucrase/invertase"/>
    <property type="match status" value="1"/>
</dbReference>
<evidence type="ECO:0000313" key="6">
    <source>
        <dbReference type="Proteomes" id="UP000038009"/>
    </source>
</evidence>
<accession>A0A0N0P6B7</accession>
<reference evidence="5 6" key="1">
    <citation type="journal article" date="2015" name="PLoS Pathog.">
        <title>Leptomonas seymouri: Adaptations to the Dixenous Life Cycle Analyzed by Genome Sequencing, Transcriptome Profiling and Co-infection with Leishmania donovani.</title>
        <authorList>
            <person name="Kraeva N."/>
            <person name="Butenko A."/>
            <person name="Hlavacova J."/>
            <person name="Kostygov A."/>
            <person name="Myskova J."/>
            <person name="Grybchuk D."/>
            <person name="Lestinova T."/>
            <person name="Votypka J."/>
            <person name="Volf P."/>
            <person name="Opperdoes F."/>
            <person name="Flegontov P."/>
            <person name="Lukes J."/>
            <person name="Yurchenko V."/>
        </authorList>
    </citation>
    <scope>NUCLEOTIDE SEQUENCE [LARGE SCALE GENOMIC DNA]</scope>
    <source>
        <strain evidence="5 6">ATCC 30220</strain>
    </source>
</reference>
<dbReference type="InterPro" id="IPR013148">
    <property type="entry name" value="Glyco_hydro_32_N"/>
</dbReference>
<dbReference type="PANTHER" id="PTHR43101:SF1">
    <property type="entry name" value="BETA-FRUCTOSIDASE"/>
    <property type="match status" value="1"/>
</dbReference>
<dbReference type="CDD" id="cd08996">
    <property type="entry name" value="GH32_FFase"/>
    <property type="match status" value="1"/>
</dbReference>
<organism evidence="5 6">
    <name type="scientific">Leptomonas seymouri</name>
    <dbReference type="NCBI Taxonomy" id="5684"/>
    <lineage>
        <taxon>Eukaryota</taxon>
        <taxon>Discoba</taxon>
        <taxon>Euglenozoa</taxon>
        <taxon>Kinetoplastea</taxon>
        <taxon>Metakinetoplastina</taxon>
        <taxon>Trypanosomatida</taxon>
        <taxon>Trypanosomatidae</taxon>
        <taxon>Leishmaniinae</taxon>
        <taxon>Leptomonas</taxon>
    </lineage>
</organism>
<comment type="similarity">
    <text evidence="1">Belongs to the glycosyl hydrolase 32 family.</text>
</comment>
<dbReference type="InterPro" id="IPR051214">
    <property type="entry name" value="GH32_Enzymes"/>
</dbReference>
<feature type="domain" description="Glycosyl hydrolase family 32 N-terminal" evidence="4">
    <location>
        <begin position="52"/>
        <end position="145"/>
    </location>
</feature>
<dbReference type="Proteomes" id="UP000038009">
    <property type="component" value="Unassembled WGS sequence"/>
</dbReference>
<dbReference type="GO" id="GO:0016798">
    <property type="term" value="F:hydrolase activity, acting on glycosyl bonds"/>
    <property type="evidence" value="ECO:0007669"/>
    <property type="project" value="UniProtKB-KW"/>
</dbReference>
<evidence type="ECO:0000256" key="2">
    <source>
        <dbReference type="ARBA" id="ARBA00022801"/>
    </source>
</evidence>
<proteinExistence type="inferred from homology"/>
<evidence type="ECO:0000256" key="1">
    <source>
        <dbReference type="ARBA" id="ARBA00009902"/>
    </source>
</evidence>
<dbReference type="EMBL" id="LJSK01000088">
    <property type="protein sequence ID" value="KPI87439.1"/>
    <property type="molecule type" value="Genomic_DNA"/>
</dbReference>
<comment type="caution">
    <text evidence="5">The sequence shown here is derived from an EMBL/GenBank/DDBJ whole genome shotgun (WGS) entry which is preliminary data.</text>
</comment>
<dbReference type="Pfam" id="PF00251">
    <property type="entry name" value="Glyco_hydro_32N"/>
    <property type="match status" value="1"/>
</dbReference>
<evidence type="ECO:0000256" key="3">
    <source>
        <dbReference type="ARBA" id="ARBA00023295"/>
    </source>
</evidence>